<organism evidence="9">
    <name type="scientific">hydrothermal vent metagenome</name>
    <dbReference type="NCBI Taxonomy" id="652676"/>
    <lineage>
        <taxon>unclassified sequences</taxon>
        <taxon>metagenomes</taxon>
        <taxon>ecological metagenomes</taxon>
    </lineage>
</organism>
<evidence type="ECO:0000256" key="3">
    <source>
        <dbReference type="ARBA" id="ARBA00022692"/>
    </source>
</evidence>
<dbReference type="EMBL" id="CZQC01000056">
    <property type="protein sequence ID" value="CUS41871.1"/>
    <property type="molecule type" value="Genomic_DNA"/>
</dbReference>
<dbReference type="InterPro" id="IPR039426">
    <property type="entry name" value="TonB-dep_rcpt-like"/>
</dbReference>
<keyword evidence="4" id="KW-0798">TonB box</keyword>
<gene>
    <name evidence="9" type="ORF">MGWOODY_Tha1093</name>
</gene>
<evidence type="ECO:0000256" key="2">
    <source>
        <dbReference type="ARBA" id="ARBA00022448"/>
    </source>
</evidence>
<evidence type="ECO:0000256" key="4">
    <source>
        <dbReference type="ARBA" id="ARBA00023077"/>
    </source>
</evidence>
<proteinExistence type="predicted"/>
<dbReference type="PANTHER" id="PTHR30069:SF27">
    <property type="entry name" value="BLL4766 PROTEIN"/>
    <property type="match status" value="1"/>
</dbReference>
<keyword evidence="5" id="KW-0472">Membrane</keyword>
<dbReference type="PROSITE" id="PS52016">
    <property type="entry name" value="TONB_DEPENDENT_REC_3"/>
    <property type="match status" value="1"/>
</dbReference>
<evidence type="ECO:0000256" key="5">
    <source>
        <dbReference type="ARBA" id="ARBA00023136"/>
    </source>
</evidence>
<dbReference type="GO" id="GO:0009279">
    <property type="term" value="C:cell outer membrane"/>
    <property type="evidence" value="ECO:0007669"/>
    <property type="project" value="UniProtKB-SubCell"/>
</dbReference>
<comment type="subcellular location">
    <subcellularLocation>
        <location evidence="1">Cell outer membrane</location>
        <topology evidence="1">Multi-pass membrane protein</topology>
    </subcellularLocation>
</comment>
<evidence type="ECO:0000256" key="1">
    <source>
        <dbReference type="ARBA" id="ARBA00004571"/>
    </source>
</evidence>
<accession>A0A160TD46</accession>
<dbReference type="Pfam" id="PF00593">
    <property type="entry name" value="TonB_dep_Rec_b-barrel"/>
    <property type="match status" value="1"/>
</dbReference>
<dbReference type="InterPro" id="IPR000531">
    <property type="entry name" value="Beta-barrel_TonB"/>
</dbReference>
<evidence type="ECO:0000313" key="9">
    <source>
        <dbReference type="EMBL" id="CUS41871.1"/>
    </source>
</evidence>
<dbReference type="InterPro" id="IPR036942">
    <property type="entry name" value="Beta-barrel_TonB_sf"/>
</dbReference>
<dbReference type="InterPro" id="IPR012910">
    <property type="entry name" value="Plug_dom"/>
</dbReference>
<dbReference type="GO" id="GO:0015344">
    <property type="term" value="F:siderophore uptake transmembrane transporter activity"/>
    <property type="evidence" value="ECO:0007669"/>
    <property type="project" value="TreeGrafter"/>
</dbReference>
<dbReference type="Gene3D" id="2.170.130.10">
    <property type="entry name" value="TonB-dependent receptor, plug domain"/>
    <property type="match status" value="1"/>
</dbReference>
<dbReference type="SUPFAM" id="SSF56935">
    <property type="entry name" value="Porins"/>
    <property type="match status" value="1"/>
</dbReference>
<reference evidence="9" key="1">
    <citation type="submission" date="2015-10" db="EMBL/GenBank/DDBJ databases">
        <authorList>
            <person name="Gilbert D.G."/>
        </authorList>
    </citation>
    <scope>NUCLEOTIDE SEQUENCE</scope>
</reference>
<evidence type="ECO:0000259" key="7">
    <source>
        <dbReference type="Pfam" id="PF00593"/>
    </source>
</evidence>
<sequence>MLLKNKIFSGLILASLAISADALADDMAAFDPLTDGDFGGLALQDDIPVALTAARLKQPRAEVPASITVIEAKQIEAWGVRTIPELMRFVPGMFVGHGDDQNNRAVAYHASSPNIMRRMQVLVDGRSVFKAAIAQIIWDDIPVAMEDIQRVEVVRGPNAASYGANAFLGVINIVTKHAADTQGTTLRFRKGNQGVEDSLFSHSDRVSDDAYRLTLQQNSDNGFDGRDATNGEDDWHDSRRHGFASLYYDHDISESTQLNWEAAYKYGNTDIRKSDFDTDYPDQITRQGFVMGKLIHEFNQDHFSHLQAYWQTDHRTQETSSCGSTTSFDPVLLDEYRTNPEWTQFVALGVPSIYADSNTTPQTLAAANYLVGGIATNSLTPEQVEQLIEENLGKTYTLQQSDLDAAAVAFGNAYNGSDFSQLGQLACGAGNFNVREDRYDIEWQDTMQWTPALRTVSGISYRRDSADSMTYFKGAVHNDTYRMFANGEWQAFSHLVFNIGGMYEQEDSNDSAFSPRVAANLLLTQQQSLRLVYSQAVRSPDLLEKKPNYAVTLYDLTDNYLNLDDGVFFMNQVPDTRELDHEKITSVELGYYGKLPELNLELDVKVYKDRLSQLISNTIALNSVYIASDTKMDVKGVDWQLNWQFSRNNWLWWSGAYVDAAVRLGDTSPLDAKEIDRLAKVERRLSAEWSNNVSWHHDGNNWGSTLTYFWHDGYNDLENQGLDFRRFEVNLTKTWDMNGYKPEVGLFWHHLVDDSRLVYPDQVYAVNDIYSFRAGITF</sequence>
<keyword evidence="9" id="KW-0675">Receptor</keyword>
<keyword evidence="2" id="KW-0813">Transport</keyword>
<dbReference type="PANTHER" id="PTHR30069">
    <property type="entry name" value="TONB-DEPENDENT OUTER MEMBRANE RECEPTOR"/>
    <property type="match status" value="1"/>
</dbReference>
<dbReference type="GO" id="GO:0044718">
    <property type="term" value="P:siderophore transmembrane transport"/>
    <property type="evidence" value="ECO:0007669"/>
    <property type="project" value="TreeGrafter"/>
</dbReference>
<dbReference type="AlphaFoldDB" id="A0A160TD46"/>
<evidence type="ECO:0000259" key="8">
    <source>
        <dbReference type="Pfam" id="PF07715"/>
    </source>
</evidence>
<dbReference type="Gene3D" id="2.40.170.20">
    <property type="entry name" value="TonB-dependent receptor, beta-barrel domain"/>
    <property type="match status" value="1"/>
</dbReference>
<feature type="domain" description="TonB-dependent receptor plug" evidence="8">
    <location>
        <begin position="61"/>
        <end position="170"/>
    </location>
</feature>
<feature type="domain" description="TonB-dependent receptor-like beta-barrel" evidence="7">
    <location>
        <begin position="396"/>
        <end position="740"/>
    </location>
</feature>
<evidence type="ECO:0000256" key="6">
    <source>
        <dbReference type="ARBA" id="ARBA00023237"/>
    </source>
</evidence>
<name>A0A160TD46_9ZZZZ</name>
<keyword evidence="3" id="KW-0812">Transmembrane</keyword>
<keyword evidence="6" id="KW-0998">Cell outer membrane</keyword>
<protein>
    <submittedName>
        <fullName evidence="9">TonB-dependent receptor Outer membrane receptor for ferrienterochelin and colicins</fullName>
    </submittedName>
</protein>
<dbReference type="InterPro" id="IPR037066">
    <property type="entry name" value="Plug_dom_sf"/>
</dbReference>
<dbReference type="Pfam" id="PF07715">
    <property type="entry name" value="Plug"/>
    <property type="match status" value="1"/>
</dbReference>